<name>A0A7J4JWX8_9ARCH</name>
<evidence type="ECO:0000313" key="2">
    <source>
        <dbReference type="Proteomes" id="UP000590964"/>
    </source>
</evidence>
<dbReference type="AlphaFoldDB" id="A0A7J4JWX8"/>
<comment type="caution">
    <text evidence="1">The sequence shown here is derived from an EMBL/GenBank/DDBJ whole genome shotgun (WGS) entry which is preliminary data.</text>
</comment>
<accession>A0A7J4JWX8</accession>
<proteinExistence type="predicted"/>
<evidence type="ECO:0000313" key="1">
    <source>
        <dbReference type="EMBL" id="HIH21169.1"/>
    </source>
</evidence>
<sequence>MGLALREHKAYTWMDSLLSGYLTDEGDRTQLIYHLIGTDRAFGVFFPEFFFPKSVSGKDAENLFRLFLASRAYLIAHDAALDEDRTTKIRKALANSMQTFRKECIKILQKLVGKAKTAQIMRFRDSVAEKAYNSDFSKRPPNSSFTFERCSYWYLFFDALSITNGIKIAEKQKRLFDLSLFLLQIADDFDDMEDDLQKENNANLLAWSPKRQKLQIPASEKEKLRKYALVAIWRTAKEIAKTCGPKEPMGLWAEEIFKLLSCNDLNALENCSSQLFGKDWPVSYLPPVLSNGTSSVQKVGIELRQMNGVKISAESINSFASQRAIAKMTKTQKA</sequence>
<dbReference type="EMBL" id="DUFW01000009">
    <property type="protein sequence ID" value="HIH21169.1"/>
    <property type="molecule type" value="Genomic_DNA"/>
</dbReference>
<reference evidence="2" key="1">
    <citation type="journal article" date="2020" name="bioRxiv">
        <title>A rank-normalized archaeal taxonomy based on genome phylogeny resolves widespread incomplete and uneven classifications.</title>
        <authorList>
            <person name="Rinke C."/>
            <person name="Chuvochina M."/>
            <person name="Mussig A.J."/>
            <person name="Chaumeil P.-A."/>
            <person name="Waite D.W."/>
            <person name="Whitman W.B."/>
            <person name="Parks D.H."/>
            <person name="Hugenholtz P."/>
        </authorList>
    </citation>
    <scope>NUCLEOTIDE SEQUENCE [LARGE SCALE GENOMIC DNA]</scope>
</reference>
<gene>
    <name evidence="1" type="ORF">HA222_00705</name>
</gene>
<organism evidence="1 2">
    <name type="scientific">Candidatus Iainarchaeum sp</name>
    <dbReference type="NCBI Taxonomy" id="3101447"/>
    <lineage>
        <taxon>Archaea</taxon>
        <taxon>Candidatus Iainarchaeota</taxon>
        <taxon>Candidatus Iainarchaeia</taxon>
        <taxon>Candidatus Iainarchaeales</taxon>
        <taxon>Candidatus Iainarchaeaceae</taxon>
        <taxon>Candidatus Iainarchaeum</taxon>
    </lineage>
</organism>
<dbReference type="Proteomes" id="UP000590964">
    <property type="component" value="Unassembled WGS sequence"/>
</dbReference>
<protein>
    <submittedName>
        <fullName evidence="1">Uncharacterized protein</fullName>
    </submittedName>
</protein>